<proteinExistence type="predicted"/>
<protein>
    <submittedName>
        <fullName evidence="1">Uncharacterized protein</fullName>
    </submittedName>
</protein>
<sequence length="290" mass="30746">MVGPTLWVQLPTGRVRLTVGGQVRTIPAAQVASGEAIEADGDRAFVPIRVEYRDLEGTPATAPQDPAVDPAELTRVSLVIGGASYPVPFSAADELSYLEVEQSSDDGLSLEVEFDGVPQSVDESGRRDEGESAGLYDASTRLELLSCGEETEDRPEGAGAAPVRTCRYDLWQYPYLEGLGWASQAEPGAIWAVATAQTWLRADQVRGQGGGCRPGAMGGSARLSLDGQQAIEELPVVANQRAGGHGLGARAAFLVTPSPEHDLEIVSTWGCRLGDRSQDQAFVDRVSARP</sequence>
<evidence type="ECO:0000313" key="1">
    <source>
        <dbReference type="EMBL" id="MBM9459652.1"/>
    </source>
</evidence>
<dbReference type="EMBL" id="JAERTX010000005">
    <property type="protein sequence ID" value="MBM9459652.1"/>
    <property type="molecule type" value="Genomic_DNA"/>
</dbReference>
<reference evidence="1" key="1">
    <citation type="submission" date="2021-01" db="EMBL/GenBank/DDBJ databases">
        <title>Novel species in genus Nocardioides.</title>
        <authorList>
            <person name="Zhang G."/>
        </authorList>
    </citation>
    <scope>NUCLEOTIDE SEQUENCE</scope>
    <source>
        <strain evidence="1">Zg-536</strain>
    </source>
</reference>
<dbReference type="Proteomes" id="UP000663791">
    <property type="component" value="Unassembled WGS sequence"/>
</dbReference>
<dbReference type="RefSeq" id="WP_205290960.1">
    <property type="nucleotide sequence ID" value="NZ_CP074406.1"/>
</dbReference>
<keyword evidence="2" id="KW-1185">Reference proteome</keyword>
<name>A0A938Y5L5_9ACTN</name>
<gene>
    <name evidence="1" type="ORF">JK386_07035</name>
</gene>
<dbReference type="AlphaFoldDB" id="A0A938Y5L5"/>
<comment type="caution">
    <text evidence="1">The sequence shown here is derived from an EMBL/GenBank/DDBJ whole genome shotgun (WGS) entry which is preliminary data.</text>
</comment>
<evidence type="ECO:0000313" key="2">
    <source>
        <dbReference type="Proteomes" id="UP000663791"/>
    </source>
</evidence>
<organism evidence="1 2">
    <name type="scientific">Nocardioides faecalis</name>
    <dbReference type="NCBI Taxonomy" id="2803858"/>
    <lineage>
        <taxon>Bacteria</taxon>
        <taxon>Bacillati</taxon>
        <taxon>Actinomycetota</taxon>
        <taxon>Actinomycetes</taxon>
        <taxon>Propionibacteriales</taxon>
        <taxon>Nocardioidaceae</taxon>
        <taxon>Nocardioides</taxon>
    </lineage>
</organism>
<accession>A0A938Y5L5</accession>